<feature type="region of interest" description="Disordered" evidence="1">
    <location>
        <begin position="1516"/>
        <end position="1547"/>
    </location>
</feature>
<feature type="signal peptide" evidence="2">
    <location>
        <begin position="1"/>
        <end position="19"/>
    </location>
</feature>
<comment type="caution">
    <text evidence="7">The sequence shown here is derived from an EMBL/GenBank/DDBJ whole genome shotgun (WGS) entry which is preliminary data.</text>
</comment>
<dbReference type="PANTHER" id="PTHR34819">
    <property type="entry name" value="LARGE CYSTEINE-RICH PERIPLASMIC PROTEIN OMCB"/>
    <property type="match status" value="1"/>
</dbReference>
<dbReference type="InterPro" id="IPR047589">
    <property type="entry name" value="DUF11_rpt"/>
</dbReference>
<sequence>MNKILLASFLLLCVFRLEAADYYWVGGGGNWSDLSHWRLDGPTGSIPSIVPSAGDNVFFGAYSGFGTTAATRTVIVNANSYCNHMTWESDVPNNPIFSHSGGSFVYIHGNLVMAPAVTYDLQMELMGSNPATLTSNGNVAGVPYIGINKPSSGVTLTDDLIFTEATGTNGPNGYGITLVEGYFNAAGKTLSIFSFNSTGSNARSLDITGSTLYFSRNFNFTGTNKTVAAEGSLIRTAIRLIVDGGSYDNVEAISSSPNNDLFSVSNTTFKKLVFSNPSLGSNARIHSNNTVDTLLYMGSGFIRLGDNAIKYVLFEGNGGIGGGNNTIGHAEIKGAFSIIDSGNNTLDTLLTAPNKNVQIRGTNTINQFFRAGGETCDAFTEITGISGGTLHFADGAVADIDNVLLTNIAATGSIAPITVTGIDNGGNSGFVVNEPTGSGTTLYWVGGAGDWNDRAHWSAASGGPGGACIPFVGDNVVFDANSGFSAGNNTVSTSGNAYCRDMTWAPGVTGNPIFTVNGSFRLFVYGSVEMGPDTQINGRLDLVGEDHVTVRTNGNTVGNTQLVIQKSADAADIFDIGMTLIDDWDNPSAVISVVRGLLDLRDRSVNINVISSGGSLGSATDMRNADITVNNWEYSNVNNEFQAAGSILRVQNSMTAIGLEYDVVECAGIGDSYDIRNATFESLTFTDPSLASGARIGAGNTIGRLEFLGQGTIRSGGNVIDSLITAENRNFWFYEGSTVIDSYFKATHPSCSGLGEIRSGGTMATVVFGTDTEVLIDNVYMENIAATGGGGSLTLPIAFNGVDAGGNSGWDINSDIGSARYWVGGGGDWNDPMHWSTMSGGTPGACIPTVADDVYFDANSGFGTTAATKTVTVNTGNAYFHNMNWAGAPNSPILSKAAAFNIEAWGESIVLNPDVAINAAIQLRGTEETVMTGETAGNFDLELRKTSGSFTIANDYSNSQTDIRLYEGSLIASDITLTVNSIDNEDRNTPLFVDISGSAINTGAHWRYSGGDSNRSLDATDAEIHTPLFIAQGMEYHEVYIGGTSSTQARFTDITASKVTFTNTSTSSTIGINGANNTLGTVEYMGSGGIYGTDNTIGTLIFFPGNTYIFNSGTNTIITENWYGSGTPCRLTEILSSSTSVNATITKASGTVNFDYVRLSRMTATGGADFLAREHSIDLGGNVGWTIAPYDGAAPIEGLGPDLALNENQFPYTLGSDGFFGHPESQYEWSRGGEVIGTGDSLEVTEPGTYAVSVTFPDGCSVADEITILSQEADVETVKTTNEPGQTTYVPGEVVVYTITVTNNGPYAALDVRIEDPAPEGTTITAWTATVGEGDVDLPNGSGAGDLDETIEELPTGAVVVYEVTLSTGSGMETDLVNMVAVSSITPDPEPGCETCTVTLSASPVADLSVTKTLKDATQAGYVPGDAVEYIILVTNEGPSDARNVGIEDTAPEGTDIISWTAIVEEGTVDLPNGSGSGDLDETLVVLPEGAVIRYEITVQTPADFLDDLINMAEVTSDTEDPDEENNRATTPALSSVPDAPVSEGDQEACAEDPVQTFTASATVPTGVSIVWYDALTGGNIVADPSLDSVGTATYYAEAVKDGLSSETRTAVTLTILPLPTVVINDPEVVCRPGTVDLTATQVTAGSDAGLVLTYYTDAAGTIELANPGTVDQSGTYYIAGTYSDTGCRTVMPVTVRFVDRPEVSVVHPSCVEGTGFIEVTHPIGAGFEYSIDGVNYQADTEFSGLAPGTTYEVTSRHTDVVGCVSESLEVTISSNPVTETPMVIQPDCIANRGSILFQEDPEYEYSIDNGANYQISPNFTNLVGGTYLARVRRPSTACEAEAVEVTVNGEIVLPDAPISDGDQEACSTDPSLPLMATATGPGGVTIIWYDAASGGNIVDNPIWSQVGSVTYYAEAYDGTCTSPERTPVTLTIRVAPVPDPMEDVAVCEAYTLPAITGNDLSGNEAYYTGPGGTGDRYQAGETITDPSTTILYIYDVTDDGCEGETSFELAINEVLPGSIGTDQTIRFNEVPEPIRSEEDGTGLGSVEYRWEMSADGMSWSLVVGANGAAYQPGALDTTTHYRRTTLVTMPGGTVCESGPTDQVTITVMEADGPLANDDMVSTPTDTPVTFDPLDNDVEGDFPIDPTSVKFIDPDTGDEVVFLDIMGEGTWSVDPNTGEVTFTPEAGFNEETTAIGYVMYDEAGTESNPALLMVRIAEVPEAENDTSFTVSVSGGYAGNVLDNDTLGGNPANPANVAITFGDPENSGITVDERGDVYVPMGLGPGVHTLSYTICNVGYPDLCDTATVAITVEIGSVVVHNVISPNGDGINDHLTIEGIESYPDNVLEIYNRWGIQVFKTVGYTNSGNVFDGISDARMTMKKSNGMPAGTYYYILSYTMDGDMQTKMGWIYIQNNN</sequence>
<feature type="domain" description="Ig-like" evidence="5">
    <location>
        <begin position="1538"/>
        <end position="1618"/>
    </location>
</feature>
<dbReference type="InterPro" id="IPR044023">
    <property type="entry name" value="Ig_7"/>
</dbReference>
<dbReference type="Pfam" id="PF19081">
    <property type="entry name" value="Ig_7"/>
    <property type="match status" value="2"/>
</dbReference>
<dbReference type="InterPro" id="IPR051172">
    <property type="entry name" value="Chlamydia_OmcB"/>
</dbReference>
<evidence type="ECO:0000256" key="2">
    <source>
        <dbReference type="SAM" id="SignalP"/>
    </source>
</evidence>
<gene>
    <name evidence="6" type="ORF">SAMN04487891_102397</name>
    <name evidence="7" type="ORF">SAMN05216293_1076</name>
</gene>
<feature type="domain" description="CshA" evidence="4">
    <location>
        <begin position="2127"/>
        <end position="2207"/>
    </location>
</feature>
<proteinExistence type="predicted"/>
<evidence type="ECO:0000259" key="5">
    <source>
        <dbReference type="Pfam" id="PF19081"/>
    </source>
</evidence>
<dbReference type="STRING" id="1055723.SAMN05216293_1076"/>
<dbReference type="Proteomes" id="UP000184031">
    <property type="component" value="Unassembled WGS sequence"/>
</dbReference>
<evidence type="ECO:0000256" key="1">
    <source>
        <dbReference type="SAM" id="MobiDB-lite"/>
    </source>
</evidence>
<protein>
    <submittedName>
        <fullName evidence="7">Conserved repeat domain-containing protein/gliding motility-associated C-terminal domain-containing protein</fullName>
    </submittedName>
</protein>
<name>A0A1M6SC69_9FLAO</name>
<evidence type="ECO:0000313" key="9">
    <source>
        <dbReference type="Proteomes" id="UP000198940"/>
    </source>
</evidence>
<dbReference type="EMBL" id="FRAT01000002">
    <property type="protein sequence ID" value="SHK42320.1"/>
    <property type="molecule type" value="Genomic_DNA"/>
</dbReference>
<dbReference type="Proteomes" id="UP000198940">
    <property type="component" value="Unassembled WGS sequence"/>
</dbReference>
<evidence type="ECO:0000313" key="7">
    <source>
        <dbReference type="EMBL" id="SHK42320.1"/>
    </source>
</evidence>
<feature type="domain" description="Ig-like" evidence="5">
    <location>
        <begin position="1855"/>
        <end position="1933"/>
    </location>
</feature>
<feature type="domain" description="DUF11" evidence="3">
    <location>
        <begin position="1407"/>
        <end position="1531"/>
    </location>
</feature>
<evidence type="ECO:0000259" key="4">
    <source>
        <dbReference type="Pfam" id="PF19076"/>
    </source>
</evidence>
<organism evidence="7 8">
    <name type="scientific">Flagellimonas taeanensis</name>
    <dbReference type="NCBI Taxonomy" id="1005926"/>
    <lineage>
        <taxon>Bacteria</taxon>
        <taxon>Pseudomonadati</taxon>
        <taxon>Bacteroidota</taxon>
        <taxon>Flavobacteriia</taxon>
        <taxon>Flavobacteriales</taxon>
        <taxon>Flavobacteriaceae</taxon>
        <taxon>Flagellimonas</taxon>
    </lineage>
</organism>
<dbReference type="EMBL" id="FOKU01000002">
    <property type="protein sequence ID" value="SFB79884.1"/>
    <property type="molecule type" value="Genomic_DNA"/>
</dbReference>
<evidence type="ECO:0000313" key="6">
    <source>
        <dbReference type="EMBL" id="SFB79884.1"/>
    </source>
</evidence>
<dbReference type="Pfam" id="PF13585">
    <property type="entry name" value="CHU_C"/>
    <property type="match status" value="1"/>
</dbReference>
<reference evidence="7 8" key="1">
    <citation type="submission" date="2016-11" db="EMBL/GenBank/DDBJ databases">
        <authorList>
            <person name="Varghese N."/>
            <person name="Submissions S."/>
        </authorList>
    </citation>
    <scope>NUCLEOTIDE SEQUENCE [LARGE SCALE GENOMIC DNA]</scope>
    <source>
        <strain evidence="7 8">CGMCC 1.12174</strain>
        <strain evidence="6 9">DSM 26351</strain>
    </source>
</reference>
<keyword evidence="9" id="KW-1185">Reference proteome</keyword>
<dbReference type="Pfam" id="PF01345">
    <property type="entry name" value="DUF11"/>
    <property type="match status" value="2"/>
</dbReference>
<evidence type="ECO:0000313" key="8">
    <source>
        <dbReference type="Proteomes" id="UP000184031"/>
    </source>
</evidence>
<keyword evidence="2" id="KW-0732">Signal</keyword>
<dbReference type="InterPro" id="IPR001434">
    <property type="entry name" value="OmcB-like_DUF11"/>
</dbReference>
<dbReference type="NCBIfam" id="TIGR01451">
    <property type="entry name" value="B_ant_repeat"/>
    <property type="match status" value="2"/>
</dbReference>
<dbReference type="Pfam" id="PF19076">
    <property type="entry name" value="CshA_repeat"/>
    <property type="match status" value="1"/>
</dbReference>
<feature type="chain" id="PRO_5009920846" evidence="2">
    <location>
        <begin position="20"/>
        <end position="2415"/>
    </location>
</feature>
<dbReference type="PANTHER" id="PTHR34819:SF3">
    <property type="entry name" value="CELL SURFACE PROTEIN"/>
    <property type="match status" value="1"/>
</dbReference>
<feature type="domain" description="DUF11" evidence="3">
    <location>
        <begin position="1281"/>
        <end position="1398"/>
    </location>
</feature>
<evidence type="ECO:0000259" key="3">
    <source>
        <dbReference type="Pfam" id="PF01345"/>
    </source>
</evidence>
<dbReference type="InterPro" id="IPR026395">
    <property type="entry name" value="CshA_fibril"/>
</dbReference>
<accession>A0A1M6SC69</accession>
<dbReference type="RefSeq" id="WP_072877670.1">
    <property type="nucleotide sequence ID" value="NZ_FOKU01000002.1"/>
</dbReference>